<dbReference type="OrthoDB" id="3065862at2759"/>
<comment type="caution">
    <text evidence="3">The sequence shown here is derived from an EMBL/GenBank/DDBJ whole genome shotgun (WGS) entry which is preliminary data.</text>
</comment>
<evidence type="ECO:0000313" key="3">
    <source>
        <dbReference type="EMBL" id="KAF5330985.1"/>
    </source>
</evidence>
<dbReference type="EMBL" id="JAACJJ010000001">
    <property type="protein sequence ID" value="KAF5330985.1"/>
    <property type="molecule type" value="Genomic_DNA"/>
</dbReference>
<feature type="region of interest" description="Disordered" evidence="1">
    <location>
        <begin position="173"/>
        <end position="205"/>
    </location>
</feature>
<evidence type="ECO:0000256" key="1">
    <source>
        <dbReference type="SAM" id="MobiDB-lite"/>
    </source>
</evidence>
<evidence type="ECO:0000256" key="2">
    <source>
        <dbReference type="SAM" id="SignalP"/>
    </source>
</evidence>
<keyword evidence="4" id="KW-1185">Reference proteome</keyword>
<proteinExistence type="predicted"/>
<accession>A0A8H5FBK8</accession>
<name>A0A8H5FBK8_9AGAR</name>
<evidence type="ECO:0000313" key="4">
    <source>
        <dbReference type="Proteomes" id="UP000567179"/>
    </source>
</evidence>
<dbReference type="Proteomes" id="UP000567179">
    <property type="component" value="Unassembled WGS sequence"/>
</dbReference>
<sequence>MVSSIIRNFALVVVCVTLGTPFYGHSQSLYDDGSLAIRGEGMYGDINARNIYSELDTRDLYDDFDTRDFHNPNQALSVREYIDEQISLALRSYDDTFQELYRRATEAEIKKEIEEWTKEYNDGKKLLRDAVKAERDTGRALDKDPHNKELQKAHWKAGNELHTIRGAYEATEEQLEHLKSLKPSPGPGRTPSPPKDNRHSSSKHH</sequence>
<gene>
    <name evidence="3" type="ORF">D9619_005202</name>
</gene>
<keyword evidence="2" id="KW-0732">Signal</keyword>
<dbReference type="AlphaFoldDB" id="A0A8H5FBK8"/>
<feature type="chain" id="PRO_5034273605" evidence="2">
    <location>
        <begin position="27"/>
        <end position="205"/>
    </location>
</feature>
<reference evidence="3 4" key="1">
    <citation type="journal article" date="2020" name="ISME J.">
        <title>Uncovering the hidden diversity of litter-decomposition mechanisms in mushroom-forming fungi.</title>
        <authorList>
            <person name="Floudas D."/>
            <person name="Bentzer J."/>
            <person name="Ahren D."/>
            <person name="Johansson T."/>
            <person name="Persson P."/>
            <person name="Tunlid A."/>
        </authorList>
    </citation>
    <scope>NUCLEOTIDE SEQUENCE [LARGE SCALE GENOMIC DNA]</scope>
    <source>
        <strain evidence="3 4">CBS 101986</strain>
    </source>
</reference>
<feature type="signal peptide" evidence="2">
    <location>
        <begin position="1"/>
        <end position="26"/>
    </location>
</feature>
<feature type="compositionally biased region" description="Pro residues" evidence="1">
    <location>
        <begin position="184"/>
        <end position="194"/>
    </location>
</feature>
<protein>
    <submittedName>
        <fullName evidence="3">Uncharacterized protein</fullName>
    </submittedName>
</protein>
<organism evidence="3 4">
    <name type="scientific">Psilocybe cf. subviscida</name>
    <dbReference type="NCBI Taxonomy" id="2480587"/>
    <lineage>
        <taxon>Eukaryota</taxon>
        <taxon>Fungi</taxon>
        <taxon>Dikarya</taxon>
        <taxon>Basidiomycota</taxon>
        <taxon>Agaricomycotina</taxon>
        <taxon>Agaricomycetes</taxon>
        <taxon>Agaricomycetidae</taxon>
        <taxon>Agaricales</taxon>
        <taxon>Agaricineae</taxon>
        <taxon>Strophariaceae</taxon>
        <taxon>Psilocybe</taxon>
    </lineage>
</organism>